<evidence type="ECO:0000313" key="2">
    <source>
        <dbReference type="Proteomes" id="UP000789702"/>
    </source>
</evidence>
<evidence type="ECO:0000313" key="1">
    <source>
        <dbReference type="EMBL" id="CAG8514499.1"/>
    </source>
</evidence>
<name>A0ACA9LA81_9GLOM</name>
<proteinExistence type="predicted"/>
<gene>
    <name evidence="1" type="ORF">DHETER_LOCUS3616</name>
</gene>
<organism evidence="1 2">
    <name type="scientific">Dentiscutata heterogama</name>
    <dbReference type="NCBI Taxonomy" id="1316150"/>
    <lineage>
        <taxon>Eukaryota</taxon>
        <taxon>Fungi</taxon>
        <taxon>Fungi incertae sedis</taxon>
        <taxon>Mucoromycota</taxon>
        <taxon>Glomeromycotina</taxon>
        <taxon>Glomeromycetes</taxon>
        <taxon>Diversisporales</taxon>
        <taxon>Gigasporaceae</taxon>
        <taxon>Dentiscutata</taxon>
    </lineage>
</organism>
<sequence length="555" mass="64161">MNTSTTKRKNSFDDKNSCKKVKPNDEKVKLSDEKVKPDDIISTLELFYDSNSTNASKKTKFMSDLNKMTFHQRKVVESVLVKRVNVCVSGPAGCGKSFVFDFLKEYALDLLKVNITMTGPTGISAVNINGTTINSALQLGGLINYNQINKKLSKEEYRQSIQMIKILLIDEISMVSVKMFKAISYIFEKVHKNNKSFGGIQVIIGGDFFQLPPVDEMIFDSLYWKGLNLEYIYLKDVFRQKDKDFVKVLNSIRCGKLSTNELNYLKRFQSPNTNYNGAIKLYYRNSDVNRVNTEVYNALKSTEVKFTARDSSEYHRIINDLELKYNGSDKAEKIKELKSKRDEACKNFYRETLSQKELYLKCGARIQVIKNLNDRVANGMLGTLRGWYKRDFNVKRNDNLDILDTFRMYKRDLGEGVRYEDYDPLVSLDKYPDRYFRIPKVSFDYLVSRASIGFGDLEGPDIKGYSRIQYPLKLAYASTVHKSQSLSIPKVDVYADGFDLSLFYTALSRVIDPLGLRLYNFNHKFLFVKIKQGKERIDKLKKFYNECFKIDPSKV</sequence>
<dbReference type="Proteomes" id="UP000789702">
    <property type="component" value="Unassembled WGS sequence"/>
</dbReference>
<comment type="caution">
    <text evidence="1">The sequence shown here is derived from an EMBL/GenBank/DDBJ whole genome shotgun (WGS) entry which is preliminary data.</text>
</comment>
<keyword evidence="2" id="KW-1185">Reference proteome</keyword>
<dbReference type="EMBL" id="CAJVPU010003184">
    <property type="protein sequence ID" value="CAG8514499.1"/>
    <property type="molecule type" value="Genomic_DNA"/>
</dbReference>
<accession>A0ACA9LA81</accession>
<protein>
    <submittedName>
        <fullName evidence="1">10788_t:CDS:1</fullName>
    </submittedName>
</protein>
<reference evidence="1" key="1">
    <citation type="submission" date="2021-06" db="EMBL/GenBank/DDBJ databases">
        <authorList>
            <person name="Kallberg Y."/>
            <person name="Tangrot J."/>
            <person name="Rosling A."/>
        </authorList>
    </citation>
    <scope>NUCLEOTIDE SEQUENCE</scope>
    <source>
        <strain evidence="1">IL203A</strain>
    </source>
</reference>